<feature type="domain" description="ACB" evidence="3">
    <location>
        <begin position="1"/>
        <end position="89"/>
    </location>
</feature>
<comment type="caution">
    <text evidence="4">The sequence shown here is derived from an EMBL/GenBank/DDBJ whole genome shotgun (WGS) entry which is preliminary data.</text>
</comment>
<dbReference type="STRING" id="113226.A0A139ILK7"/>
<keyword evidence="2" id="KW-0446">Lipid-binding</keyword>
<dbReference type="InterPro" id="IPR000582">
    <property type="entry name" value="Acyl-CoA-binding_protein"/>
</dbReference>
<dbReference type="EMBL" id="LFZO01000053">
    <property type="protein sequence ID" value="KXT15668.1"/>
    <property type="molecule type" value="Genomic_DNA"/>
</dbReference>
<dbReference type="AlphaFoldDB" id="A0A139ILK7"/>
<accession>A0A139ILK7</accession>
<name>A0A139ILK7_9PEZI</name>
<dbReference type="InterPro" id="IPR035984">
    <property type="entry name" value="Acyl-CoA-binding_sf"/>
</dbReference>
<dbReference type="PANTHER" id="PTHR23310">
    <property type="entry name" value="ACYL-COA-BINDING PROTEIN, ACBP"/>
    <property type="match status" value="1"/>
</dbReference>
<evidence type="ECO:0000256" key="2">
    <source>
        <dbReference type="ARBA" id="ARBA00023121"/>
    </source>
</evidence>
<keyword evidence="5" id="KW-1185">Reference proteome</keyword>
<protein>
    <recommendedName>
        <fullName evidence="3">ACB domain-containing protein</fullName>
    </recommendedName>
</protein>
<dbReference type="Pfam" id="PF00887">
    <property type="entry name" value="ACBP"/>
    <property type="match status" value="1"/>
</dbReference>
<evidence type="ECO:0000313" key="4">
    <source>
        <dbReference type="EMBL" id="KXT15668.1"/>
    </source>
</evidence>
<reference evidence="4 5" key="1">
    <citation type="submission" date="2015-07" db="EMBL/GenBank/DDBJ databases">
        <title>Comparative genomics of the Sigatoka disease complex on banana suggests a link between parallel evolutionary changes in Pseudocercospora fijiensis and Pseudocercospora eumusae and increased virulence on the banana host.</title>
        <authorList>
            <person name="Chang T.-C."/>
            <person name="Salvucci A."/>
            <person name="Crous P.W."/>
            <person name="Stergiopoulos I."/>
        </authorList>
    </citation>
    <scope>NUCLEOTIDE SEQUENCE [LARGE SCALE GENOMIC DNA]</scope>
    <source>
        <strain evidence="4 5">CBS 116634</strain>
    </source>
</reference>
<evidence type="ECO:0000259" key="3">
    <source>
        <dbReference type="PROSITE" id="PS51228"/>
    </source>
</evidence>
<dbReference type="GO" id="GO:0000062">
    <property type="term" value="F:fatty-acyl-CoA binding"/>
    <property type="evidence" value="ECO:0007669"/>
    <property type="project" value="InterPro"/>
</dbReference>
<dbReference type="SUPFAM" id="SSF47027">
    <property type="entry name" value="Acyl-CoA binding protein"/>
    <property type="match status" value="1"/>
</dbReference>
<evidence type="ECO:0000256" key="1">
    <source>
        <dbReference type="ARBA" id="ARBA00005567"/>
    </source>
</evidence>
<evidence type="ECO:0000313" key="5">
    <source>
        <dbReference type="Proteomes" id="UP000073492"/>
    </source>
</evidence>
<comment type="similarity">
    <text evidence="1">Belongs to the ACBP family.</text>
</comment>
<proteinExistence type="inferred from homology"/>
<dbReference type="InterPro" id="IPR014352">
    <property type="entry name" value="FERM/acyl-CoA-bd_prot_sf"/>
</dbReference>
<dbReference type="OrthoDB" id="346910at2759"/>
<dbReference type="PRINTS" id="PR00689">
    <property type="entry name" value="ACOABINDINGP"/>
</dbReference>
<gene>
    <name evidence="4" type="ORF">AC579_6147</name>
</gene>
<organism evidence="4 5">
    <name type="scientific">Pseudocercospora musae</name>
    <dbReference type="NCBI Taxonomy" id="113226"/>
    <lineage>
        <taxon>Eukaryota</taxon>
        <taxon>Fungi</taxon>
        <taxon>Dikarya</taxon>
        <taxon>Ascomycota</taxon>
        <taxon>Pezizomycotina</taxon>
        <taxon>Dothideomycetes</taxon>
        <taxon>Dothideomycetidae</taxon>
        <taxon>Mycosphaerellales</taxon>
        <taxon>Mycosphaerellaceae</taxon>
        <taxon>Pseudocercospora</taxon>
    </lineage>
</organism>
<dbReference type="PANTHER" id="PTHR23310:SF62">
    <property type="entry name" value="ACYL-COA BINDING PROTEIN 1, ISOFORM A"/>
    <property type="match status" value="1"/>
</dbReference>
<dbReference type="Gene3D" id="1.20.80.10">
    <property type="match status" value="1"/>
</dbReference>
<dbReference type="Proteomes" id="UP000073492">
    <property type="component" value="Unassembled WGS sequence"/>
</dbReference>
<sequence>MVAESPEFKKAVEDSRKLKSKPNNDQLLELYAYFKEGRKEKAEEAGMFDLKGKAKYKAWKEVNEKNLSAEDAQKHYVELVEKLKNELGYEG</sequence>
<dbReference type="PROSITE" id="PS51228">
    <property type="entry name" value="ACB_2"/>
    <property type="match status" value="1"/>
</dbReference>
<dbReference type="GO" id="GO:0006631">
    <property type="term" value="P:fatty acid metabolic process"/>
    <property type="evidence" value="ECO:0007669"/>
    <property type="project" value="TreeGrafter"/>
</dbReference>